<reference evidence="3" key="1">
    <citation type="journal article" date="2021" name="Proc. Natl. Acad. Sci. U.S.A.">
        <title>A Catalog of Tens of Thousands of Viruses from Human Metagenomes Reveals Hidden Associations with Chronic Diseases.</title>
        <authorList>
            <person name="Tisza M.J."/>
            <person name="Buck C.B."/>
        </authorList>
    </citation>
    <scope>NUCLEOTIDE SEQUENCE</scope>
    <source>
        <strain evidence="3">CtZ6R2</strain>
    </source>
</reference>
<sequence length="755" mass="79979">MALNITINKVNAVVSFAAGATVATAVASGGTTPYIYSLATGGDKFAINSSTGVVTTIAAMDITNIASFSVTATDSTTGTALTGTSDVTYPPIQAAIRSKFDRTNVIYKITRDIDLGHGILTIPAGCTLDFQGGSFSNGFLNGNQTSVKATNSSILKDVSLMGTWKVEAFFLEWFGAQAGSSSFDNSPIIARVLRILPNGSTLDLGNKSYSIYNGNTGTTEDNFDINLVPRLYNQNNITIRNGEIYTAHAVAPSKVYFPSSLVIDSCKNITLDNLKISSKGESYGDTDASSSLDVSLRGAFAARNGGHALLIVRSTDVTVNNSKIEYAGSVGSFYSMSSDNVIANNVFSSPYSLGYAAFAADGWAGGASVVGFPQFGLVLNECYTNKGSSTYGSKGCLVAEDPDVEVIVNGGVYEDAYANGSAPNIGTAFVANACRVTVNGARVNNCSAVALCGQSLNVISNLIVNNVLATNLRTSVHIEERQSFGGTNAEYNNCKFYITGTQLWSNKPELSISTVVANMRTSTALNLTFNNCSAEGADTFAVNTKACYGLLKVVGGSYSVTNRIIDSLGWGPSSVNVPNQGIHILGATFLINGTTLTESKAGLGTYPIALRNRDNNNIYTRLNIWFDTDTIIRAVNLTPQIIDTIVIEGSNLKDQVAINPILTNCFVQNQSYVLPRGYITYIERTAIAGDNWNIKVVSKDNRVINSTYSIVVGEKLVPILGTLNVGVQDGKVYTIIAISGANGNLLTTSTDYKIL</sequence>
<dbReference type="CDD" id="cd11304">
    <property type="entry name" value="Cadherin_repeat"/>
    <property type="match status" value="1"/>
</dbReference>
<protein>
    <submittedName>
        <fullName evidence="3">Poly(Beta-D-mannuronate) C5 epimerase 4</fullName>
    </submittedName>
</protein>
<dbReference type="GO" id="GO:0044423">
    <property type="term" value="C:virion component"/>
    <property type="evidence" value="ECO:0007669"/>
    <property type="project" value="UniProtKB-KW"/>
</dbReference>
<evidence type="ECO:0000256" key="1">
    <source>
        <dbReference type="ARBA" id="ARBA00004328"/>
    </source>
</evidence>
<organism evidence="3">
    <name type="scientific">CrAss-like virus sp. ctZ6R2</name>
    <dbReference type="NCBI Taxonomy" id="2827629"/>
    <lineage>
        <taxon>Viruses</taxon>
        <taxon>Duplodnaviria</taxon>
        <taxon>Heunggongvirae</taxon>
        <taxon>Uroviricota</taxon>
        <taxon>Caudoviricetes</taxon>
        <taxon>Crassvirales</taxon>
    </lineage>
</organism>
<dbReference type="GO" id="GO:0019058">
    <property type="term" value="P:viral life cycle"/>
    <property type="evidence" value="ECO:0007669"/>
    <property type="project" value="UniProtKB-ARBA"/>
</dbReference>
<evidence type="ECO:0000256" key="2">
    <source>
        <dbReference type="ARBA" id="ARBA00022844"/>
    </source>
</evidence>
<dbReference type="InterPro" id="IPR012334">
    <property type="entry name" value="Pectin_lyas_fold"/>
</dbReference>
<dbReference type="InterPro" id="IPR011050">
    <property type="entry name" value="Pectin_lyase_fold/virulence"/>
</dbReference>
<keyword evidence="2" id="KW-0946">Virion</keyword>
<comment type="subcellular location">
    <subcellularLocation>
        <location evidence="1">Virion</location>
    </subcellularLocation>
</comment>
<dbReference type="Gene3D" id="2.160.20.10">
    <property type="entry name" value="Single-stranded right-handed beta-helix, Pectin lyase-like"/>
    <property type="match status" value="1"/>
</dbReference>
<dbReference type="EMBL" id="BK057804">
    <property type="protein sequence ID" value="DAE92597.1"/>
    <property type="molecule type" value="Genomic_DNA"/>
</dbReference>
<evidence type="ECO:0000313" key="3">
    <source>
        <dbReference type="EMBL" id="DAE92597.1"/>
    </source>
</evidence>
<dbReference type="GO" id="GO:0051701">
    <property type="term" value="P:biological process involved in interaction with host"/>
    <property type="evidence" value="ECO:0007669"/>
    <property type="project" value="UniProtKB-ARBA"/>
</dbReference>
<dbReference type="SUPFAM" id="SSF51126">
    <property type="entry name" value="Pectin lyase-like"/>
    <property type="match status" value="1"/>
</dbReference>
<proteinExistence type="predicted"/>
<accession>A0A8S5RTM3</accession>
<name>A0A8S5RTM3_9CAUD</name>